<sequence length="301" mass="33887">MFKMFGQTGASFARQMATGIIAAAALSSSFANASEVLSSEVYSKNLSRPLTYNVYLPTGYESSGKTTYPVLYLLHGNDGVRNDWVVKGHMQSTMDKLISHGDIPPAIVIMPDANTNWYVDLKERMETAFFSELIPHVEKTYRTITTRDGRLIGGLSMGGYGALRYVLKYPEKFKAAALLSPAIYNPEPPKDSSARFVKVFAEPNTGGEYSARVWQANNYPVFFDAFLKKGIKVPMYINSGDDDDFNIESEATRFYELLRANKQPAELRIVDGKHEWPVWSSTLPDALKYIFRDVQRPQRQD</sequence>
<keyword evidence="2" id="KW-0326">Glycosidase</keyword>
<reference evidence="2 3" key="1">
    <citation type="submission" date="2019-08" db="EMBL/GenBank/DDBJ databases">
        <authorList>
            <person name="Peeters C."/>
        </authorList>
    </citation>
    <scope>NUCLEOTIDE SEQUENCE [LARGE SCALE GENOMIC DNA]</scope>
    <source>
        <strain evidence="2 3">LMG 31115</strain>
    </source>
</reference>
<feature type="chain" id="PRO_5030117008" evidence="1">
    <location>
        <begin position="34"/>
        <end position="301"/>
    </location>
</feature>
<dbReference type="Gene3D" id="3.40.50.1820">
    <property type="entry name" value="alpha/beta hydrolase"/>
    <property type="match status" value="1"/>
</dbReference>
<organism evidence="2 3">
    <name type="scientific">Pandoraea iniqua</name>
    <dbReference type="NCBI Taxonomy" id="2508288"/>
    <lineage>
        <taxon>Bacteria</taxon>
        <taxon>Pseudomonadati</taxon>
        <taxon>Pseudomonadota</taxon>
        <taxon>Betaproteobacteria</taxon>
        <taxon>Burkholderiales</taxon>
        <taxon>Burkholderiaceae</taxon>
        <taxon>Pandoraea</taxon>
    </lineage>
</organism>
<keyword evidence="3" id="KW-1185">Reference proteome</keyword>
<feature type="signal peptide" evidence="1">
    <location>
        <begin position="1"/>
        <end position="33"/>
    </location>
</feature>
<keyword evidence="1" id="KW-0732">Signal</keyword>
<dbReference type="GO" id="GO:0016798">
    <property type="term" value="F:hydrolase activity, acting on glycosyl bonds"/>
    <property type="evidence" value="ECO:0007669"/>
    <property type="project" value="UniProtKB-KW"/>
</dbReference>
<dbReference type="SUPFAM" id="SSF53474">
    <property type="entry name" value="alpha/beta-Hydrolases"/>
    <property type="match status" value="1"/>
</dbReference>
<dbReference type="AlphaFoldDB" id="A0A5E4X7Z9"/>
<dbReference type="EMBL" id="CABPSI010000004">
    <property type="protein sequence ID" value="VVE32433.1"/>
    <property type="molecule type" value="Genomic_DNA"/>
</dbReference>
<keyword evidence="2" id="KW-0378">Hydrolase</keyword>
<dbReference type="InterPro" id="IPR000801">
    <property type="entry name" value="Esterase-like"/>
</dbReference>
<dbReference type="GO" id="GO:0016747">
    <property type="term" value="F:acyltransferase activity, transferring groups other than amino-acyl groups"/>
    <property type="evidence" value="ECO:0007669"/>
    <property type="project" value="TreeGrafter"/>
</dbReference>
<dbReference type="Pfam" id="PF00756">
    <property type="entry name" value="Esterase"/>
    <property type="match status" value="1"/>
</dbReference>
<dbReference type="Proteomes" id="UP000333828">
    <property type="component" value="Unassembled WGS sequence"/>
</dbReference>
<proteinExistence type="predicted"/>
<evidence type="ECO:0000256" key="1">
    <source>
        <dbReference type="SAM" id="SignalP"/>
    </source>
</evidence>
<gene>
    <name evidence="2" type="ORF">PIN31115_03704</name>
</gene>
<dbReference type="PANTHER" id="PTHR48098:SF1">
    <property type="entry name" value="DIACYLGLYCEROL ACYLTRANSFERASE_MYCOLYLTRANSFERASE AG85A"/>
    <property type="match status" value="1"/>
</dbReference>
<protein>
    <submittedName>
        <fullName evidence="2">Endo-1,4-beta-xylanase/feruloyl esterase</fullName>
    </submittedName>
</protein>
<evidence type="ECO:0000313" key="2">
    <source>
        <dbReference type="EMBL" id="VVE32433.1"/>
    </source>
</evidence>
<keyword evidence="2" id="KW-0624">Polysaccharide degradation</keyword>
<name>A0A5E4X7Z9_9BURK</name>
<evidence type="ECO:0000313" key="3">
    <source>
        <dbReference type="Proteomes" id="UP000333828"/>
    </source>
</evidence>
<keyword evidence="2" id="KW-0858">Xylan degradation</keyword>
<dbReference type="InterPro" id="IPR029058">
    <property type="entry name" value="AB_hydrolase_fold"/>
</dbReference>
<dbReference type="InterPro" id="IPR050583">
    <property type="entry name" value="Mycobacterial_A85_antigen"/>
</dbReference>
<keyword evidence="2" id="KW-0119">Carbohydrate metabolism</keyword>
<accession>A0A5E4X7Z9</accession>
<dbReference type="GO" id="GO:0045493">
    <property type="term" value="P:xylan catabolic process"/>
    <property type="evidence" value="ECO:0007669"/>
    <property type="project" value="UniProtKB-KW"/>
</dbReference>
<dbReference type="PANTHER" id="PTHR48098">
    <property type="entry name" value="ENTEROCHELIN ESTERASE-RELATED"/>
    <property type="match status" value="1"/>
</dbReference>